<evidence type="ECO:0000313" key="1">
    <source>
        <dbReference type="EMBL" id="WVZ26198.1"/>
    </source>
</evidence>
<organism evidence="1 2">
    <name type="scientific">Vigna mungo</name>
    <name type="common">Black gram</name>
    <name type="synonym">Phaseolus mungo</name>
    <dbReference type="NCBI Taxonomy" id="3915"/>
    <lineage>
        <taxon>Eukaryota</taxon>
        <taxon>Viridiplantae</taxon>
        <taxon>Streptophyta</taxon>
        <taxon>Embryophyta</taxon>
        <taxon>Tracheophyta</taxon>
        <taxon>Spermatophyta</taxon>
        <taxon>Magnoliopsida</taxon>
        <taxon>eudicotyledons</taxon>
        <taxon>Gunneridae</taxon>
        <taxon>Pentapetalae</taxon>
        <taxon>rosids</taxon>
        <taxon>fabids</taxon>
        <taxon>Fabales</taxon>
        <taxon>Fabaceae</taxon>
        <taxon>Papilionoideae</taxon>
        <taxon>50 kb inversion clade</taxon>
        <taxon>NPAAA clade</taxon>
        <taxon>indigoferoid/millettioid clade</taxon>
        <taxon>Phaseoleae</taxon>
        <taxon>Vigna</taxon>
    </lineage>
</organism>
<accession>A0AAQ3PHC6</accession>
<keyword evidence="2" id="KW-1185">Reference proteome</keyword>
<reference evidence="1 2" key="1">
    <citation type="journal article" date="2023" name="Life. Sci Alliance">
        <title>Evolutionary insights into 3D genome organization and epigenetic landscape of Vigna mungo.</title>
        <authorList>
            <person name="Junaid A."/>
            <person name="Singh B."/>
            <person name="Bhatia S."/>
        </authorList>
    </citation>
    <scope>NUCLEOTIDE SEQUENCE [LARGE SCALE GENOMIC DNA]</scope>
    <source>
        <strain evidence="1">Urdbean</strain>
    </source>
</reference>
<gene>
    <name evidence="1" type="ORF">V8G54_004742</name>
</gene>
<proteinExistence type="predicted"/>
<protein>
    <submittedName>
        <fullName evidence="1">Uncharacterized protein</fullName>
    </submittedName>
</protein>
<dbReference type="EMBL" id="CP144700">
    <property type="protein sequence ID" value="WVZ26198.1"/>
    <property type="molecule type" value="Genomic_DNA"/>
</dbReference>
<sequence>MLNSTHPIAGATTNSRSCPLLSLAASAIAATSAAAACGGAAMSPAKPPRPNPMTSPLVLRMRLIWLSAGCRMLNSTHPMAGIMGSSRARPRLSPSAMSAICCAANAASQVPRAVNMAPATAVGTERLLVSGEAIRPLGRERREGFEGVSLVGNFGDVGLRHLALIMAIADIVAAIVELRVVVRVEEERWGTWV</sequence>
<dbReference type="Proteomes" id="UP001374535">
    <property type="component" value="Chromosome 1"/>
</dbReference>
<dbReference type="AlphaFoldDB" id="A0AAQ3PHC6"/>
<name>A0AAQ3PHC6_VIGMU</name>
<evidence type="ECO:0000313" key="2">
    <source>
        <dbReference type="Proteomes" id="UP001374535"/>
    </source>
</evidence>